<sequence>MIRLLRRLVRRTDPVPAAADAITRSRSILADVDQHLVNAADWLLPPLTDISAGQSAEIDRIRTAIGAARTALEEATR</sequence>
<evidence type="ECO:0000313" key="2">
    <source>
        <dbReference type="Proteomes" id="UP001219605"/>
    </source>
</evidence>
<reference evidence="1 2" key="1">
    <citation type="submission" date="2023-02" db="EMBL/GenBank/DDBJ databases">
        <authorList>
            <person name="Mo P."/>
        </authorList>
    </citation>
    <scope>NUCLEOTIDE SEQUENCE [LARGE SCALE GENOMIC DNA]</scope>
    <source>
        <strain evidence="1 2">HUAS 3</strain>
    </source>
</reference>
<keyword evidence="2" id="KW-1185">Reference proteome</keyword>
<dbReference type="Proteomes" id="UP001219605">
    <property type="component" value="Chromosome"/>
</dbReference>
<accession>A0ABY7ZZ46</accession>
<organism evidence="1 2">
    <name type="scientific">Micromonospora cathayae</name>
    <dbReference type="NCBI Taxonomy" id="3028804"/>
    <lineage>
        <taxon>Bacteria</taxon>
        <taxon>Bacillati</taxon>
        <taxon>Actinomycetota</taxon>
        <taxon>Actinomycetes</taxon>
        <taxon>Micromonosporales</taxon>
        <taxon>Micromonosporaceae</taxon>
        <taxon>Micromonospora</taxon>
    </lineage>
</organism>
<evidence type="ECO:0000313" key="1">
    <source>
        <dbReference type="EMBL" id="WDZ87164.1"/>
    </source>
</evidence>
<dbReference type="RefSeq" id="WP_275034061.1">
    <property type="nucleotide sequence ID" value="NZ_CP118615.1"/>
</dbReference>
<name>A0ABY7ZZ46_9ACTN</name>
<dbReference type="EMBL" id="CP118615">
    <property type="protein sequence ID" value="WDZ87164.1"/>
    <property type="molecule type" value="Genomic_DNA"/>
</dbReference>
<proteinExistence type="predicted"/>
<protein>
    <submittedName>
        <fullName evidence="1">Uncharacterized protein</fullName>
    </submittedName>
</protein>
<gene>
    <name evidence="1" type="ORF">PVK37_12550</name>
</gene>